<dbReference type="SUPFAM" id="SSF57756">
    <property type="entry name" value="Retrovirus zinc finger-like domains"/>
    <property type="match status" value="1"/>
</dbReference>
<dbReference type="GO" id="GO:0019899">
    <property type="term" value="F:enzyme binding"/>
    <property type="evidence" value="ECO:0007669"/>
    <property type="project" value="UniProtKB-ARBA"/>
</dbReference>
<sequence>MLAALDASEGTVYAEVKRVAMRLEKLQGNADYIPSSHPVRFQKKFIDRKSVDSQNSMELRRDGETSQPFVKCYKCGKKGHATADCRLREKPTNTGHRDNGNGGGFNRARNCAAVGSSLVTELDRWCNSVQERGQRLEPQPQAMGKPSTCENLEMEIFGIKAKALVDTGSVISIVSVGLLKRARERGADLDAKACIVGDGRQRKLFDASGDSMSFLSEIIAEVSVKGAGTTRIHMHVQQSKDNTLLIGTNALHQLVISIQLSPRAHPGMEVASEPHSNTAYADSRVIVLPGKVATVQIRSGFRNGPCVFWSENPRVESGGCLVSQGKTILSVINQGSEPWVIGRGENLGTWSAETWIDPRIADVPSDMMVLHQHAVLQDAERIHALMDILNKNRKAGVIPEELRRVIEGYSVVSAVSDKELTQTNLVTHDIDVGGHLPIRQKTRPVPYGNRAEVDTMLRDLKERNVIEDSQSPWASPIVLVAKKDGTTRLCVDYREVDKVTKKDSYPSPPIDITLQNLQGKRWFTSLDGYWQVPVNERAKEISAFTTTSGQFQFRVFYRLV</sequence>
<reference evidence="8" key="1">
    <citation type="submission" date="2020-12" db="UniProtKB">
        <authorList>
            <consortium name="WormBaseParasite"/>
        </authorList>
    </citation>
    <scope>IDENTIFICATION</scope>
    <source>
        <strain evidence="8">MHco3</strain>
    </source>
</reference>
<keyword evidence="5" id="KW-0479">Metal-binding</keyword>
<dbReference type="GO" id="GO:0005737">
    <property type="term" value="C:cytoplasm"/>
    <property type="evidence" value="ECO:0007669"/>
    <property type="project" value="UniProtKB-ARBA"/>
</dbReference>
<keyword evidence="4" id="KW-0255">Endonuclease</keyword>
<dbReference type="SUPFAM" id="SSF56672">
    <property type="entry name" value="DNA/RNA polymerases"/>
    <property type="match status" value="1"/>
</dbReference>
<keyword evidence="2" id="KW-0548">Nucleotidyltransferase</keyword>
<name>A0A7I4XWQ3_HAECO</name>
<dbReference type="InterPro" id="IPR001878">
    <property type="entry name" value="Znf_CCHC"/>
</dbReference>
<organism evidence="7 8">
    <name type="scientific">Haemonchus contortus</name>
    <name type="common">Barber pole worm</name>
    <dbReference type="NCBI Taxonomy" id="6289"/>
    <lineage>
        <taxon>Eukaryota</taxon>
        <taxon>Metazoa</taxon>
        <taxon>Ecdysozoa</taxon>
        <taxon>Nematoda</taxon>
        <taxon>Chromadorea</taxon>
        <taxon>Rhabditida</taxon>
        <taxon>Rhabditina</taxon>
        <taxon>Rhabditomorpha</taxon>
        <taxon>Strongyloidea</taxon>
        <taxon>Trichostrongylidae</taxon>
        <taxon>Haemonchus</taxon>
    </lineage>
</organism>
<dbReference type="CDD" id="cd01647">
    <property type="entry name" value="RT_LTR"/>
    <property type="match status" value="1"/>
</dbReference>
<dbReference type="GO" id="GO:0008270">
    <property type="term" value="F:zinc ion binding"/>
    <property type="evidence" value="ECO:0007669"/>
    <property type="project" value="UniProtKB-KW"/>
</dbReference>
<keyword evidence="5" id="KW-0862">Zinc</keyword>
<feature type="domain" description="CCHC-type" evidence="6">
    <location>
        <begin position="71"/>
        <end position="86"/>
    </location>
</feature>
<dbReference type="InterPro" id="IPR021109">
    <property type="entry name" value="Peptidase_aspartic_dom_sf"/>
</dbReference>
<dbReference type="Gene3D" id="3.30.70.270">
    <property type="match status" value="1"/>
</dbReference>
<evidence type="ECO:0000256" key="3">
    <source>
        <dbReference type="ARBA" id="ARBA00022722"/>
    </source>
</evidence>
<evidence type="ECO:0000313" key="7">
    <source>
        <dbReference type="Proteomes" id="UP000025227"/>
    </source>
</evidence>
<keyword evidence="3" id="KW-0540">Nuclease</keyword>
<evidence type="ECO:0000256" key="1">
    <source>
        <dbReference type="ARBA" id="ARBA00022679"/>
    </source>
</evidence>
<keyword evidence="5" id="KW-0863">Zinc-finger</keyword>
<dbReference type="AlphaFoldDB" id="A0A7I4XWQ3"/>
<dbReference type="OMA" id="LANTCPQ"/>
<evidence type="ECO:0000256" key="5">
    <source>
        <dbReference type="PROSITE-ProRule" id="PRU00047"/>
    </source>
</evidence>
<keyword evidence="7" id="KW-1185">Reference proteome</keyword>
<evidence type="ECO:0000313" key="8">
    <source>
        <dbReference type="WBParaSite" id="HCON_00015390-00001"/>
    </source>
</evidence>
<dbReference type="Gene3D" id="3.10.10.10">
    <property type="entry name" value="HIV Type 1 Reverse Transcriptase, subunit A, domain 1"/>
    <property type="match status" value="1"/>
</dbReference>
<dbReference type="WBParaSite" id="HCON_00015390-00001">
    <property type="protein sequence ID" value="HCON_00015390-00001"/>
    <property type="gene ID" value="HCON_00015390"/>
</dbReference>
<dbReference type="GO" id="GO:0016779">
    <property type="term" value="F:nucleotidyltransferase activity"/>
    <property type="evidence" value="ECO:0007669"/>
    <property type="project" value="UniProtKB-KW"/>
</dbReference>
<protein>
    <submittedName>
        <fullName evidence="8">CCHC-type domain-containing protein</fullName>
    </submittedName>
</protein>
<accession>A0A7I4XWQ3</accession>
<dbReference type="InterPro" id="IPR043128">
    <property type="entry name" value="Rev_trsase/Diguanyl_cyclase"/>
</dbReference>
<dbReference type="OrthoDB" id="3363652at2759"/>
<dbReference type="InterPro" id="IPR036875">
    <property type="entry name" value="Znf_CCHC_sf"/>
</dbReference>
<dbReference type="InterPro" id="IPR050951">
    <property type="entry name" value="Retrovirus_Pol_polyprotein"/>
</dbReference>
<proteinExistence type="predicted"/>
<dbReference type="GO" id="GO:0004519">
    <property type="term" value="F:endonuclease activity"/>
    <property type="evidence" value="ECO:0007669"/>
    <property type="project" value="UniProtKB-KW"/>
</dbReference>
<dbReference type="PANTHER" id="PTHR37984">
    <property type="entry name" value="PROTEIN CBG26694"/>
    <property type="match status" value="1"/>
</dbReference>
<dbReference type="Gene3D" id="2.40.70.10">
    <property type="entry name" value="Acid Proteases"/>
    <property type="match status" value="1"/>
</dbReference>
<evidence type="ECO:0000256" key="4">
    <source>
        <dbReference type="ARBA" id="ARBA00022759"/>
    </source>
</evidence>
<dbReference type="Proteomes" id="UP000025227">
    <property type="component" value="Unplaced"/>
</dbReference>
<dbReference type="PANTHER" id="PTHR37984:SF5">
    <property type="entry name" value="PROTEIN NYNRIN-LIKE"/>
    <property type="match status" value="1"/>
</dbReference>
<evidence type="ECO:0000259" key="6">
    <source>
        <dbReference type="PROSITE" id="PS50158"/>
    </source>
</evidence>
<dbReference type="InterPro" id="IPR043502">
    <property type="entry name" value="DNA/RNA_pol_sf"/>
</dbReference>
<dbReference type="PROSITE" id="PS50158">
    <property type="entry name" value="ZF_CCHC"/>
    <property type="match status" value="1"/>
</dbReference>
<keyword evidence="4" id="KW-0378">Hydrolase</keyword>
<keyword evidence="1" id="KW-0808">Transferase</keyword>
<dbReference type="GO" id="GO:0003676">
    <property type="term" value="F:nucleic acid binding"/>
    <property type="evidence" value="ECO:0007669"/>
    <property type="project" value="InterPro"/>
</dbReference>
<evidence type="ECO:0000256" key="2">
    <source>
        <dbReference type="ARBA" id="ARBA00022695"/>
    </source>
</evidence>